<dbReference type="Gene3D" id="2.30.310.10">
    <property type="entry name" value="ibrinogen binding protein from staphylococcus aureus domain"/>
    <property type="match status" value="1"/>
</dbReference>
<feature type="domain" description="NFACT RNA-binding" evidence="6">
    <location>
        <begin position="447"/>
        <end position="553"/>
    </location>
</feature>
<dbReference type="GO" id="GO:0005737">
    <property type="term" value="C:cytoplasm"/>
    <property type="evidence" value="ECO:0007669"/>
    <property type="project" value="UniProtKB-SubCell"/>
</dbReference>
<evidence type="ECO:0000256" key="4">
    <source>
        <dbReference type="ARBA" id="ARBA00023054"/>
    </source>
</evidence>
<keyword evidence="9" id="KW-1185">Reference proteome</keyword>
<keyword evidence="3" id="KW-0963">Cytoplasm</keyword>
<evidence type="ECO:0000259" key="7">
    <source>
        <dbReference type="Pfam" id="PF11923"/>
    </source>
</evidence>
<evidence type="ECO:0000259" key="6">
    <source>
        <dbReference type="Pfam" id="PF05670"/>
    </source>
</evidence>
<evidence type="ECO:0000256" key="5">
    <source>
        <dbReference type="SAM" id="Coils"/>
    </source>
</evidence>
<sequence>MKGRLSWLDIRAGVNELEKINGCHIKTVYSTSKKAILIKFSNKDQLLIDPPSKFHLTHKSYEKVNLTPLALYLRREISNYRVEKITQLGFDRVAVIKIRSGKGCRLLIVEMYANGNIILTDEELNIINLLRPVEHLGIVKEGVYPVNQPELTLDIDRFCYVKGDTLKKKISNFLSLSGRVVDDVIADMSVVFREKLGMDTPLQLALIEKEIENKSTEFIEVFNHFFTEVFNKLTSVGDYGVVYYDGEKPTMFSPWKEKYPNPGQKIQEFEGFGAAMDAVFNVQEITETASQKKQRKIREAQERDLHKKIEEMTILKDKAELLSENQTEVKNVISVIEAANAASLSEKEFERFRETEKDTNPTAQIIKKVNFGNKTVDLTLDKKAVSIDYTKSIFEQINMLYQKAKKIEEKLKKTRKALDESKHKEVEIASKVEKIEKIERNPFWFEKFRWFITKDSDLIIAGRDSKQNEILVKKYLLDTDYYFHADIRGGSSVIVGEHATDHTKEIAASMAMHLSKAWENNLITEVYCVRGDQVSKTAPAGEYLTHGSFMITGKKEFYHPTRLEYGFSLIYKIEDEEITISDDNRKVTGFTADPQEEEAVEYAIPVVGPYKYLAGKKCRLLPGSSKKGMVIKELLAIAELERPSFRKYIKNITDKEMELTVIGNSKLSHAEVVKRGDKSLFARKVKTKKNKNKPVDSD</sequence>
<evidence type="ECO:0000256" key="1">
    <source>
        <dbReference type="ARBA" id="ARBA00004496"/>
    </source>
</evidence>
<dbReference type="RefSeq" id="XP_052904334.1">
    <property type="nucleotide sequence ID" value="XM_053049384.1"/>
</dbReference>
<comment type="subcellular location">
    <subcellularLocation>
        <location evidence="1">Cytoplasm</location>
    </subcellularLocation>
</comment>
<proteinExistence type="inferred from homology"/>
<dbReference type="PANTHER" id="PTHR15239:SF6">
    <property type="entry name" value="RIBOSOME QUALITY CONTROL COMPLEX SUBUNIT NEMF"/>
    <property type="match status" value="1"/>
</dbReference>
<dbReference type="GO" id="GO:0043023">
    <property type="term" value="F:ribosomal large subunit binding"/>
    <property type="evidence" value="ECO:0007669"/>
    <property type="project" value="TreeGrafter"/>
</dbReference>
<keyword evidence="4 5" id="KW-0175">Coiled coil</keyword>
<dbReference type="GO" id="GO:1990116">
    <property type="term" value="P:ribosome-associated ubiquitin-dependent protein catabolic process"/>
    <property type="evidence" value="ECO:0007669"/>
    <property type="project" value="TreeGrafter"/>
</dbReference>
<feature type="coiled-coil region" evidence="5">
    <location>
        <begin position="397"/>
        <end position="424"/>
    </location>
</feature>
<evidence type="ECO:0000313" key="9">
    <source>
        <dbReference type="Proteomes" id="UP000054524"/>
    </source>
</evidence>
<evidence type="ECO:0000256" key="3">
    <source>
        <dbReference type="ARBA" id="ARBA00022490"/>
    </source>
</evidence>
<dbReference type="InterPro" id="IPR021846">
    <property type="entry name" value="NFACT-C"/>
</dbReference>
<dbReference type="EMBL" id="AKIJ01000004">
    <property type="protein sequence ID" value="KFG25779.1"/>
    <property type="molecule type" value="Genomic_DNA"/>
</dbReference>
<evidence type="ECO:0008006" key="10">
    <source>
        <dbReference type="Google" id="ProtNLM"/>
    </source>
</evidence>
<comment type="caution">
    <text evidence="8">The sequence shown here is derived from an EMBL/GenBank/DDBJ whole genome shotgun (WGS) entry which is preliminary data.</text>
</comment>
<dbReference type="InterPro" id="IPR008532">
    <property type="entry name" value="NFACT_RNA-bd"/>
</dbReference>
<dbReference type="Pfam" id="PF11923">
    <property type="entry name" value="NFACT-C"/>
    <property type="match status" value="1"/>
</dbReference>
<feature type="domain" description="NFACT protein C-terminal" evidence="7">
    <location>
        <begin position="584"/>
        <end position="640"/>
    </location>
</feature>
<dbReference type="GO" id="GO:1990112">
    <property type="term" value="C:RQC complex"/>
    <property type="evidence" value="ECO:0007669"/>
    <property type="project" value="TreeGrafter"/>
</dbReference>
<organism evidence="8 9">
    <name type="scientific">Nematocida ausubeli (strain ATCC PRA-371 / ERTm2)</name>
    <name type="common">Nematode killer fungus</name>
    <dbReference type="NCBI Taxonomy" id="1913371"/>
    <lineage>
        <taxon>Eukaryota</taxon>
        <taxon>Fungi</taxon>
        <taxon>Fungi incertae sedis</taxon>
        <taxon>Microsporidia</taxon>
        <taxon>Nematocida</taxon>
    </lineage>
</organism>
<name>A0A086J0W1_NEMA1</name>
<dbReference type="Pfam" id="PF05670">
    <property type="entry name" value="NFACT-R_1"/>
    <property type="match status" value="1"/>
</dbReference>
<dbReference type="InterPro" id="IPR051608">
    <property type="entry name" value="RQC_Subunit_NEMF"/>
</dbReference>
<evidence type="ECO:0000256" key="2">
    <source>
        <dbReference type="ARBA" id="ARBA00008318"/>
    </source>
</evidence>
<dbReference type="AlphaFoldDB" id="A0A086J0W1"/>
<dbReference type="PANTHER" id="PTHR15239">
    <property type="entry name" value="NUCLEAR EXPORT MEDIATOR FACTOR NEMF"/>
    <property type="match status" value="1"/>
</dbReference>
<comment type="similarity">
    <text evidence="2">Belongs to the NEMF family.</text>
</comment>
<dbReference type="HOGENOM" id="CLU_003612_2_1_1"/>
<reference evidence="8 9" key="1">
    <citation type="journal article" date="2014" name="Genome Announc.">
        <title>Genome Sequence of the Microsporidian Species Nematocida sp1 Strain ERTm6 (ATCC PRA-372).</title>
        <authorList>
            <person name="Bakowski M.A."/>
            <person name="Priest M."/>
            <person name="Young S."/>
            <person name="Cuomo C.A."/>
            <person name="Troemel E.R."/>
        </authorList>
    </citation>
    <scope>NUCLEOTIDE SEQUENCE [LARGE SCALE GENOMIC DNA]</scope>
    <source>
        <strain evidence="8 9">ERTm6</strain>
    </source>
</reference>
<dbReference type="Pfam" id="PF05833">
    <property type="entry name" value="NFACT_N"/>
    <property type="match status" value="1"/>
</dbReference>
<dbReference type="GO" id="GO:0072344">
    <property type="term" value="P:rescue of stalled ribosome"/>
    <property type="evidence" value="ECO:0007669"/>
    <property type="project" value="TreeGrafter"/>
</dbReference>
<dbReference type="GO" id="GO:0000049">
    <property type="term" value="F:tRNA binding"/>
    <property type="evidence" value="ECO:0007669"/>
    <property type="project" value="TreeGrafter"/>
</dbReference>
<evidence type="ECO:0000313" key="8">
    <source>
        <dbReference type="EMBL" id="KFG25779.1"/>
    </source>
</evidence>
<protein>
    <recommendedName>
        <fullName evidence="10">NFACT RNA-binding domain-containing protein</fullName>
    </recommendedName>
</protein>
<accession>A0A086J0W1</accession>
<dbReference type="GeneID" id="77676736"/>
<gene>
    <name evidence="8" type="ORF">NESG_01763</name>
</gene>
<dbReference type="Proteomes" id="UP000054524">
    <property type="component" value="Unassembled WGS sequence"/>
</dbReference>